<dbReference type="SMART" id="SM00365">
    <property type="entry name" value="LRR_SD22"/>
    <property type="match status" value="5"/>
</dbReference>
<dbReference type="AlphaFoldDB" id="A0AAD8E4Z9"/>
<feature type="compositionally biased region" description="Basic and acidic residues" evidence="3">
    <location>
        <begin position="269"/>
        <end position="278"/>
    </location>
</feature>
<reference evidence="4" key="1">
    <citation type="journal article" date="2023" name="IScience">
        <title>Live-bearing cockroach genome reveals convergent evolutionary mechanisms linked to viviparity in insects and beyond.</title>
        <authorList>
            <person name="Fouks B."/>
            <person name="Harrison M.C."/>
            <person name="Mikhailova A.A."/>
            <person name="Marchal E."/>
            <person name="English S."/>
            <person name="Carruthers M."/>
            <person name="Jennings E.C."/>
            <person name="Chiamaka E.L."/>
            <person name="Frigard R.A."/>
            <person name="Pippel M."/>
            <person name="Attardo G.M."/>
            <person name="Benoit J.B."/>
            <person name="Bornberg-Bauer E."/>
            <person name="Tobe S.S."/>
        </authorList>
    </citation>
    <scope>NUCLEOTIDE SEQUENCE</scope>
    <source>
        <strain evidence="4">Stay&amp;Tobe</strain>
    </source>
</reference>
<organism evidence="4 5">
    <name type="scientific">Diploptera punctata</name>
    <name type="common">Pacific beetle cockroach</name>
    <dbReference type="NCBI Taxonomy" id="6984"/>
    <lineage>
        <taxon>Eukaryota</taxon>
        <taxon>Metazoa</taxon>
        <taxon>Ecdysozoa</taxon>
        <taxon>Arthropoda</taxon>
        <taxon>Hexapoda</taxon>
        <taxon>Insecta</taxon>
        <taxon>Pterygota</taxon>
        <taxon>Neoptera</taxon>
        <taxon>Polyneoptera</taxon>
        <taxon>Dictyoptera</taxon>
        <taxon>Blattodea</taxon>
        <taxon>Blaberoidea</taxon>
        <taxon>Blaberidae</taxon>
        <taxon>Diplopterinae</taxon>
        <taxon>Diploptera</taxon>
    </lineage>
</organism>
<keyword evidence="1" id="KW-0433">Leucine-rich repeat</keyword>
<dbReference type="Pfam" id="PF14580">
    <property type="entry name" value="LRR_9"/>
    <property type="match status" value="1"/>
</dbReference>
<name>A0AAD8E4Z9_DIPPU</name>
<dbReference type="InterPro" id="IPR032675">
    <property type="entry name" value="LRR_dom_sf"/>
</dbReference>
<dbReference type="EMBL" id="JASPKZ010009355">
    <property type="protein sequence ID" value="KAJ9577495.1"/>
    <property type="molecule type" value="Genomic_DNA"/>
</dbReference>
<gene>
    <name evidence="4" type="ORF">L9F63_005868</name>
</gene>
<evidence type="ECO:0000313" key="5">
    <source>
        <dbReference type="Proteomes" id="UP001233999"/>
    </source>
</evidence>
<comment type="caution">
    <text evidence="4">The sequence shown here is derived from an EMBL/GenBank/DDBJ whole genome shotgun (WGS) entry which is preliminary data.</text>
</comment>
<proteinExistence type="predicted"/>
<evidence type="ECO:0000313" key="4">
    <source>
        <dbReference type="EMBL" id="KAJ9577495.1"/>
    </source>
</evidence>
<reference evidence="4" key="2">
    <citation type="submission" date="2023-05" db="EMBL/GenBank/DDBJ databases">
        <authorList>
            <person name="Fouks B."/>
        </authorList>
    </citation>
    <scope>NUCLEOTIDE SEQUENCE</scope>
    <source>
        <strain evidence="4">Stay&amp;Tobe</strain>
        <tissue evidence="4">Testes</tissue>
    </source>
</reference>
<dbReference type="InterPro" id="IPR001611">
    <property type="entry name" value="Leu-rich_rpt"/>
</dbReference>
<dbReference type="PANTHER" id="PTHR46652">
    <property type="entry name" value="LEUCINE-RICH REPEAT AND IQ DOMAIN-CONTAINING PROTEIN 1-RELATED"/>
    <property type="match status" value="1"/>
</dbReference>
<feature type="region of interest" description="Disordered" evidence="3">
    <location>
        <begin position="258"/>
        <end position="299"/>
    </location>
</feature>
<evidence type="ECO:0000256" key="2">
    <source>
        <dbReference type="ARBA" id="ARBA00022737"/>
    </source>
</evidence>
<evidence type="ECO:0000256" key="3">
    <source>
        <dbReference type="SAM" id="MobiDB-lite"/>
    </source>
</evidence>
<dbReference type="PROSITE" id="PS51450">
    <property type="entry name" value="LRR"/>
    <property type="match status" value="2"/>
</dbReference>
<feature type="compositionally biased region" description="Acidic residues" evidence="3">
    <location>
        <begin position="279"/>
        <end position="299"/>
    </location>
</feature>
<protein>
    <recommendedName>
        <fullName evidence="6">Leucine-rich repeat-containing protein 23</fullName>
    </recommendedName>
</protein>
<dbReference type="InterPro" id="IPR050836">
    <property type="entry name" value="SDS22/Internalin_LRR"/>
</dbReference>
<keyword evidence="2" id="KW-0677">Repeat</keyword>
<dbReference type="PANTHER" id="PTHR46652:SF8">
    <property type="entry name" value="LEUCINE RICH REPEAT CONTAINING 23"/>
    <property type="match status" value="1"/>
</dbReference>
<dbReference type="Gene3D" id="3.80.10.10">
    <property type="entry name" value="Ribonuclease Inhibitor"/>
    <property type="match status" value="2"/>
</dbReference>
<accession>A0AAD8E4Z9</accession>
<dbReference type="Proteomes" id="UP001233999">
    <property type="component" value="Unassembled WGS sequence"/>
</dbReference>
<evidence type="ECO:0000256" key="1">
    <source>
        <dbReference type="ARBA" id="ARBA00022614"/>
    </source>
</evidence>
<keyword evidence="5" id="KW-1185">Reference proteome</keyword>
<evidence type="ECO:0008006" key="6">
    <source>
        <dbReference type="Google" id="ProtNLM"/>
    </source>
</evidence>
<dbReference type="SUPFAM" id="SSF52058">
    <property type="entry name" value="L domain-like"/>
    <property type="match status" value="1"/>
</dbReference>
<sequence>MAAKCLTMLGKTGNAIEYAYLKIEATNMDLNDISVITSFKYVEFVDVSGNHLSTENLHCLTRLRNLLMLKADGNIITSLDLPPMSFLQVLILSNNEIRNTAGLKEPILESLNLNYNLITQVEDMEPDQFQHLRHLELRGNALTATSGISFVNLHSLYLADNLISRLEGLDVLENLLRLHLRDNRLVKLNGFSNNMKHLKYLNVRNNLIEDMMEVKKLNVLPALETLVLLENTFTRETEEDYRVEVLVHLPKLRRIDKDPVQQDEIEEAEERRAEREEIAGEEGEEEEEEKEQSDSENDD</sequence>